<comment type="caution">
    <text evidence="1">The sequence shown here is derived from an EMBL/GenBank/DDBJ whole genome shotgun (WGS) entry which is preliminary data.</text>
</comment>
<proteinExistence type="predicted"/>
<protein>
    <submittedName>
        <fullName evidence="1">Uncharacterized protein</fullName>
    </submittedName>
</protein>
<name>A0ACC2XPL1_9TREE</name>
<sequence length="158" mass="16332">MDGFAPSSYATNGPNSNPGTPSFRGKNKSRSSPFTPGRNSDTRPGNDSGGSGAATPHFGLGFGGGAGGGRGRGAWNPIANVMRGRGHGRMKGRMADLEAADLRNTMAPVFVKAGTLFTEKELDGDPIEASQPVRVEGDDMDVEDTGTLSRISQLGALH</sequence>
<gene>
    <name evidence="1" type="ORF">QFC24_002702</name>
</gene>
<accession>A0ACC2XPL1</accession>
<evidence type="ECO:0000313" key="2">
    <source>
        <dbReference type="Proteomes" id="UP001234202"/>
    </source>
</evidence>
<dbReference type="EMBL" id="JASBWV010000007">
    <property type="protein sequence ID" value="KAJ9125917.1"/>
    <property type="molecule type" value="Genomic_DNA"/>
</dbReference>
<keyword evidence="2" id="KW-1185">Reference proteome</keyword>
<reference evidence="1" key="1">
    <citation type="submission" date="2023-04" db="EMBL/GenBank/DDBJ databases">
        <title>Draft Genome sequencing of Naganishia species isolated from polar environments using Oxford Nanopore Technology.</title>
        <authorList>
            <person name="Leo P."/>
            <person name="Venkateswaran K."/>
        </authorList>
    </citation>
    <scope>NUCLEOTIDE SEQUENCE</scope>
    <source>
        <strain evidence="1">DBVPG 5303</strain>
    </source>
</reference>
<organism evidence="1 2">
    <name type="scientific">Naganishia onofrii</name>
    <dbReference type="NCBI Taxonomy" id="1851511"/>
    <lineage>
        <taxon>Eukaryota</taxon>
        <taxon>Fungi</taxon>
        <taxon>Dikarya</taxon>
        <taxon>Basidiomycota</taxon>
        <taxon>Agaricomycotina</taxon>
        <taxon>Tremellomycetes</taxon>
        <taxon>Filobasidiales</taxon>
        <taxon>Filobasidiaceae</taxon>
        <taxon>Naganishia</taxon>
    </lineage>
</organism>
<dbReference type="Proteomes" id="UP001234202">
    <property type="component" value="Unassembled WGS sequence"/>
</dbReference>
<evidence type="ECO:0000313" key="1">
    <source>
        <dbReference type="EMBL" id="KAJ9125917.1"/>
    </source>
</evidence>